<evidence type="ECO:0000256" key="1">
    <source>
        <dbReference type="SAM" id="MobiDB-lite"/>
    </source>
</evidence>
<dbReference type="AlphaFoldDB" id="A0A3P6PPJ3"/>
<feature type="non-terminal residue" evidence="2">
    <location>
        <position position="245"/>
    </location>
</feature>
<feature type="region of interest" description="Disordered" evidence="1">
    <location>
        <begin position="1"/>
        <end position="46"/>
    </location>
</feature>
<proteinExistence type="predicted"/>
<feature type="compositionally biased region" description="Basic residues" evidence="1">
    <location>
        <begin position="7"/>
        <end position="17"/>
    </location>
</feature>
<keyword evidence="3" id="KW-1185">Reference proteome</keyword>
<feature type="region of interest" description="Disordered" evidence="1">
    <location>
        <begin position="70"/>
        <end position="95"/>
    </location>
</feature>
<evidence type="ECO:0000313" key="3">
    <source>
        <dbReference type="Proteomes" id="UP000281553"/>
    </source>
</evidence>
<feature type="compositionally biased region" description="Polar residues" evidence="1">
    <location>
        <begin position="32"/>
        <end position="42"/>
    </location>
</feature>
<accession>A0A3P6PPJ3</accession>
<dbReference type="EMBL" id="UYRU01002773">
    <property type="protein sequence ID" value="VDK34707.1"/>
    <property type="molecule type" value="Genomic_DNA"/>
</dbReference>
<evidence type="ECO:0000313" key="2">
    <source>
        <dbReference type="EMBL" id="VDK34707.1"/>
    </source>
</evidence>
<name>A0A3P6PPJ3_DIBLA</name>
<protein>
    <submittedName>
        <fullName evidence="2">Uncharacterized protein</fullName>
    </submittedName>
</protein>
<dbReference type="Proteomes" id="UP000281553">
    <property type="component" value="Unassembled WGS sequence"/>
</dbReference>
<gene>
    <name evidence="2" type="ORF">DILT_LOCUS614</name>
</gene>
<sequence>MGDTSKRPWKNKGRKKADRIGTAAAAADKMDQNASHSNSNFSERTDDQGQLIFKHCDSLFNGTLSTRSGSLPFNSSLPSKGDRISGFSTDPEDERKHAEDYYDNWGRSALSQLLVQVNEKLADKDTISGGEQEIELSPRSACALFYEYSSMEEQARQQLPVLSAFLSRALEASRANNNIASMLCLKTTHQELCQLESELFAHFSRADFDAASPINLRSCILSKHLHPTYVRMLVLNLRNLLAHPA</sequence>
<reference evidence="2 3" key="1">
    <citation type="submission" date="2018-11" db="EMBL/GenBank/DDBJ databases">
        <authorList>
            <consortium name="Pathogen Informatics"/>
        </authorList>
    </citation>
    <scope>NUCLEOTIDE SEQUENCE [LARGE SCALE GENOMIC DNA]</scope>
</reference>
<organism evidence="2 3">
    <name type="scientific">Dibothriocephalus latus</name>
    <name type="common">Fish tapeworm</name>
    <name type="synonym">Diphyllobothrium latum</name>
    <dbReference type="NCBI Taxonomy" id="60516"/>
    <lineage>
        <taxon>Eukaryota</taxon>
        <taxon>Metazoa</taxon>
        <taxon>Spiralia</taxon>
        <taxon>Lophotrochozoa</taxon>
        <taxon>Platyhelminthes</taxon>
        <taxon>Cestoda</taxon>
        <taxon>Eucestoda</taxon>
        <taxon>Diphyllobothriidea</taxon>
        <taxon>Diphyllobothriidae</taxon>
        <taxon>Dibothriocephalus</taxon>
    </lineage>
</organism>